<dbReference type="PANTHER" id="PTHR34835">
    <property type="entry name" value="OS07G0283600 PROTEIN-RELATED"/>
    <property type="match status" value="1"/>
</dbReference>
<feature type="compositionally biased region" description="Basic residues" evidence="1">
    <location>
        <begin position="1"/>
        <end position="13"/>
    </location>
</feature>
<evidence type="ECO:0000256" key="1">
    <source>
        <dbReference type="SAM" id="MobiDB-lite"/>
    </source>
</evidence>
<accession>A0AAV2FAX7</accession>
<dbReference type="EMBL" id="OZ034819">
    <property type="protein sequence ID" value="CAL1395414.1"/>
    <property type="molecule type" value="Genomic_DNA"/>
</dbReference>
<feature type="compositionally biased region" description="Acidic residues" evidence="1">
    <location>
        <begin position="26"/>
        <end position="38"/>
    </location>
</feature>
<evidence type="ECO:0008006" key="4">
    <source>
        <dbReference type="Google" id="ProtNLM"/>
    </source>
</evidence>
<name>A0AAV2FAX7_9ROSI</name>
<organism evidence="2 3">
    <name type="scientific">Linum trigynum</name>
    <dbReference type="NCBI Taxonomy" id="586398"/>
    <lineage>
        <taxon>Eukaryota</taxon>
        <taxon>Viridiplantae</taxon>
        <taxon>Streptophyta</taxon>
        <taxon>Embryophyta</taxon>
        <taxon>Tracheophyta</taxon>
        <taxon>Spermatophyta</taxon>
        <taxon>Magnoliopsida</taxon>
        <taxon>eudicotyledons</taxon>
        <taxon>Gunneridae</taxon>
        <taxon>Pentapetalae</taxon>
        <taxon>rosids</taxon>
        <taxon>fabids</taxon>
        <taxon>Malpighiales</taxon>
        <taxon>Linaceae</taxon>
        <taxon>Linum</taxon>
    </lineage>
</organism>
<feature type="region of interest" description="Disordered" evidence="1">
    <location>
        <begin position="1"/>
        <end position="108"/>
    </location>
</feature>
<dbReference type="Proteomes" id="UP001497516">
    <property type="component" value="Chromosome 6"/>
</dbReference>
<feature type="compositionally biased region" description="Basic residues" evidence="1">
    <location>
        <begin position="73"/>
        <end position="85"/>
    </location>
</feature>
<evidence type="ECO:0000313" key="2">
    <source>
        <dbReference type="EMBL" id="CAL1395414.1"/>
    </source>
</evidence>
<gene>
    <name evidence="2" type="ORF">LTRI10_LOCUS35848</name>
</gene>
<keyword evidence="3" id="KW-1185">Reference proteome</keyword>
<feature type="compositionally biased region" description="Acidic residues" evidence="1">
    <location>
        <begin position="96"/>
        <end position="106"/>
    </location>
</feature>
<evidence type="ECO:0000313" key="3">
    <source>
        <dbReference type="Proteomes" id="UP001497516"/>
    </source>
</evidence>
<dbReference type="AlphaFoldDB" id="A0AAV2FAX7"/>
<proteinExistence type="predicted"/>
<feature type="compositionally biased region" description="Acidic residues" evidence="1">
    <location>
        <begin position="46"/>
        <end position="63"/>
    </location>
</feature>
<reference evidence="2 3" key="1">
    <citation type="submission" date="2024-04" db="EMBL/GenBank/DDBJ databases">
        <authorList>
            <person name="Fracassetti M."/>
        </authorList>
    </citation>
    <scope>NUCLEOTIDE SEQUENCE [LARGE SCALE GENOMIC DNA]</scope>
</reference>
<sequence>MVRTKTTKRKQRPTPRQPPPPPRPDENDEEENVEVEEEGAAKEAAEVESDGSAEEDAEAEVEGAEQGAARGQSKARAKLTVKRPRQNPSPSPPPQLEEDEEEEDAELAAQVRAQARVPQVHVLGQSKPWYRFRCHTKSLLDVIKYWKEEPRYYEACKKELEKAGFGGLLELRLANVPKKLFDSLMAQFDVQTHSFIFGEGDNKKVLTIEAEDVARVYGLPIGGAEIDVVKSNDKMLEMFKEELNMECTRSRNVEVMDLREEAYGGPDDAPKRRPPVSAAVKQFLLLALGSMLAPKMSRLCDLDYAEYMVGMMEDIATFNWSGFVARNLKFELGRVKENEADARALGKQQWPLGDIHFLMIHLLDFLNVRGFATKTIPTCSYWFDPRVDKVCSNIPKVADKYIMGPMLLSREEVRSRFRPERVRRDWESGSSSSAPATDWWADVDLESLEDAELKALESLTEKMVDVWETRRDSIWRVVIMRHQGNN</sequence>
<protein>
    <recommendedName>
        <fullName evidence="4">Aminotransferase-like plant mobile domain-containing protein</fullName>
    </recommendedName>
</protein>